<dbReference type="HOGENOM" id="CLU_100760_0_0_1"/>
<name>D7M4J4_ARALL</name>
<proteinExistence type="predicted"/>
<evidence type="ECO:0000313" key="2">
    <source>
        <dbReference type="Proteomes" id="UP000008694"/>
    </source>
</evidence>
<reference evidence="2" key="1">
    <citation type="journal article" date="2011" name="Nat. Genet.">
        <title>The Arabidopsis lyrata genome sequence and the basis of rapid genome size change.</title>
        <authorList>
            <person name="Hu T.T."/>
            <person name="Pattyn P."/>
            <person name="Bakker E.G."/>
            <person name="Cao J."/>
            <person name="Cheng J.-F."/>
            <person name="Clark R.M."/>
            <person name="Fahlgren N."/>
            <person name="Fawcett J.A."/>
            <person name="Grimwood J."/>
            <person name="Gundlach H."/>
            <person name="Haberer G."/>
            <person name="Hollister J.D."/>
            <person name="Ossowski S."/>
            <person name="Ottilar R.P."/>
            <person name="Salamov A.A."/>
            <person name="Schneeberger K."/>
            <person name="Spannagl M."/>
            <person name="Wang X."/>
            <person name="Yang L."/>
            <person name="Nasrallah M.E."/>
            <person name="Bergelson J."/>
            <person name="Carrington J.C."/>
            <person name="Gaut B.S."/>
            <person name="Schmutz J."/>
            <person name="Mayer K.F.X."/>
            <person name="Van de Peer Y."/>
            <person name="Grigoriev I.V."/>
            <person name="Nordborg M."/>
            <person name="Weigel D."/>
            <person name="Guo Y.-L."/>
        </authorList>
    </citation>
    <scope>NUCLEOTIDE SEQUENCE [LARGE SCALE GENOMIC DNA]</scope>
    <source>
        <strain evidence="2">cv. MN47</strain>
    </source>
</reference>
<protein>
    <submittedName>
        <fullName evidence="1">Uncharacterized protein</fullName>
    </submittedName>
</protein>
<dbReference type="AlphaFoldDB" id="D7M4J4"/>
<dbReference type="EMBL" id="GL348718">
    <property type="protein sequence ID" value="EFH50531.1"/>
    <property type="molecule type" value="Genomic_DNA"/>
</dbReference>
<gene>
    <name evidence="1" type="ORF">ARALYDRAFT_351577</name>
</gene>
<accession>D7M4J4</accession>
<dbReference type="Proteomes" id="UP000008694">
    <property type="component" value="Unassembled WGS sequence"/>
</dbReference>
<keyword evidence="2" id="KW-1185">Reference proteome</keyword>
<evidence type="ECO:0000313" key="1">
    <source>
        <dbReference type="EMBL" id="EFH50531.1"/>
    </source>
</evidence>
<organism evidence="2">
    <name type="scientific">Arabidopsis lyrata subsp. lyrata</name>
    <name type="common">Lyre-leaved rock-cress</name>
    <dbReference type="NCBI Taxonomy" id="81972"/>
    <lineage>
        <taxon>Eukaryota</taxon>
        <taxon>Viridiplantae</taxon>
        <taxon>Streptophyta</taxon>
        <taxon>Embryophyta</taxon>
        <taxon>Tracheophyta</taxon>
        <taxon>Spermatophyta</taxon>
        <taxon>Magnoliopsida</taxon>
        <taxon>eudicotyledons</taxon>
        <taxon>Gunneridae</taxon>
        <taxon>Pentapetalae</taxon>
        <taxon>rosids</taxon>
        <taxon>malvids</taxon>
        <taxon>Brassicales</taxon>
        <taxon>Brassicaceae</taxon>
        <taxon>Camelineae</taxon>
        <taxon>Arabidopsis</taxon>
    </lineage>
</organism>
<dbReference type="Gramene" id="fgenesh1_pg.C_scaffold_6002170">
    <property type="protein sequence ID" value="fgenesh1_pg.C_scaffold_6002170"/>
    <property type="gene ID" value="fgenesh1_pg.C_scaffold_6002170"/>
</dbReference>
<sequence length="241" mass="26417">MSYIPAAVMTDIVRRVGSDGFRNLGPLIAAGPFFQEIVFSRDVLLDVDLDEFLFNSRLGREESIYRPFLLRCAAAGHEVARYLEGLWRLTQEGPSVEALEMLGEVGYSSIYATFAFAVMLLCCGSYDQGMVVTRTFFSRIQTLEEAIAVAGVVEDQIRHIGPGGRNVFDVIFISKSIQFATSHTPTRLLPFVTIVLRLITPPLSMKCVKLGGILTNGGLQTVEPILCGIGDEPSFGIMDIA</sequence>